<feature type="region of interest" description="Disordered" evidence="1">
    <location>
        <begin position="25"/>
        <end position="138"/>
    </location>
</feature>
<organism evidence="2 3">
    <name type="scientific">Prorocentrum cordatum</name>
    <dbReference type="NCBI Taxonomy" id="2364126"/>
    <lineage>
        <taxon>Eukaryota</taxon>
        <taxon>Sar</taxon>
        <taxon>Alveolata</taxon>
        <taxon>Dinophyceae</taxon>
        <taxon>Prorocentrales</taxon>
        <taxon>Prorocentraceae</taxon>
        <taxon>Prorocentrum</taxon>
    </lineage>
</organism>
<evidence type="ECO:0000256" key="1">
    <source>
        <dbReference type="SAM" id="MobiDB-lite"/>
    </source>
</evidence>
<proteinExistence type="predicted"/>
<comment type="caution">
    <text evidence="2">The sequence shown here is derived from an EMBL/GenBank/DDBJ whole genome shotgun (WGS) entry which is preliminary data.</text>
</comment>
<dbReference type="EMBL" id="CAUYUJ010007447">
    <property type="protein sequence ID" value="CAK0820787.1"/>
    <property type="molecule type" value="Genomic_DNA"/>
</dbReference>
<evidence type="ECO:0000313" key="3">
    <source>
        <dbReference type="Proteomes" id="UP001189429"/>
    </source>
</evidence>
<feature type="compositionally biased region" description="Low complexity" evidence="1">
    <location>
        <begin position="81"/>
        <end position="92"/>
    </location>
</feature>
<feature type="compositionally biased region" description="Low complexity" evidence="1">
    <location>
        <begin position="123"/>
        <end position="134"/>
    </location>
</feature>
<evidence type="ECO:0000313" key="2">
    <source>
        <dbReference type="EMBL" id="CAK0820787.1"/>
    </source>
</evidence>
<protein>
    <submittedName>
        <fullName evidence="2">Uncharacterized protein</fullName>
    </submittedName>
</protein>
<keyword evidence="3" id="KW-1185">Reference proteome</keyword>
<reference evidence="2" key="1">
    <citation type="submission" date="2023-10" db="EMBL/GenBank/DDBJ databases">
        <authorList>
            <person name="Chen Y."/>
            <person name="Shah S."/>
            <person name="Dougan E. K."/>
            <person name="Thang M."/>
            <person name="Chan C."/>
        </authorList>
    </citation>
    <scope>NUCLEOTIDE SEQUENCE [LARGE SCALE GENOMIC DNA]</scope>
</reference>
<feature type="compositionally biased region" description="Low complexity" evidence="1">
    <location>
        <begin position="45"/>
        <end position="61"/>
    </location>
</feature>
<gene>
    <name evidence="2" type="ORF">PCOR1329_LOCUS22330</name>
</gene>
<feature type="non-terminal residue" evidence="2">
    <location>
        <position position="248"/>
    </location>
</feature>
<dbReference type="Proteomes" id="UP001189429">
    <property type="component" value="Unassembled WGS sequence"/>
</dbReference>
<sequence>ALALLWHSAVPVHLPPAFCEVPSRCRRPARSPSWPASALRRRSCRSAGRSRPAPCGSGRPWRALRSRAPPRPRPSRRRGPRACSPDSASGTPPRRRGRAPGQPRPAPPSRSSRSRPRARRWPIRSSPSGGSQCTCSRCRRSSSSAPSLHAVHPALRRAPLAGGCRRRGAARRGGAARGRIASGVAPASGDLSGPPRSDSFWFSLSGVLSSSCASSRAFWTCPDRPDRPPEVRVMAREPYPLTSRQITT</sequence>
<name>A0ABN9RNK2_9DINO</name>
<feature type="compositionally biased region" description="Basic residues" evidence="1">
    <location>
        <begin position="62"/>
        <end position="80"/>
    </location>
</feature>
<accession>A0ABN9RNK2</accession>
<feature type="compositionally biased region" description="Basic residues" evidence="1">
    <location>
        <begin position="112"/>
        <end position="122"/>
    </location>
</feature>
<feature type="non-terminal residue" evidence="2">
    <location>
        <position position="1"/>
    </location>
</feature>